<sequence length="347" mass="39691">MNFLKKKTARNGDRTLLTPFPQTPDPPAQPLNVSDLFRTMTFRRLMRQYHGTYAPSSKFKTLWVVGFLMWTFGLLGVSTSGAFNVSIDYSQNAFSFLLTGVLLYSALKAVVVVRWCLYWLVVAITIVFFIDGNPDLTAITPQLDETQTQIRLGVLIWLIVMEVLTVSIWFCVVTVYPWTVKTGKFLNVTWWWRIKPHPTKQNTFTYRPSKFWSKNARQFSYTGELDNLGRPHGLGKWEDSSPHGESLFGHWLNGVPVGPFRSHEHNSGYSFVGVRVAFVDSRKESDWTSTKCVPENGRKLRWGVASVECSVSGVFFKNLPNATIIEGPDENKDAAWCIKQTRMIWNR</sequence>
<dbReference type="PANTHER" id="PTHR36513">
    <property type="entry name" value="ABC TRANSMEMBRANE TYPE-1 DOMAIN-CONTAINING PROTEIN"/>
    <property type="match status" value="1"/>
</dbReference>
<feature type="transmembrane region" description="Helical" evidence="1">
    <location>
        <begin position="89"/>
        <end position="107"/>
    </location>
</feature>
<accession>A0A9W7AT47</accession>
<evidence type="ECO:0000256" key="1">
    <source>
        <dbReference type="SAM" id="Phobius"/>
    </source>
</evidence>
<dbReference type="AlphaFoldDB" id="A0A9W7AT47"/>
<evidence type="ECO:0000313" key="2">
    <source>
        <dbReference type="EMBL" id="GMH77309.1"/>
    </source>
</evidence>
<feature type="transmembrane region" description="Helical" evidence="1">
    <location>
        <begin position="62"/>
        <end position="83"/>
    </location>
</feature>
<feature type="transmembrane region" description="Helical" evidence="1">
    <location>
        <begin position="112"/>
        <end position="130"/>
    </location>
</feature>
<comment type="caution">
    <text evidence="2">The sequence shown here is derived from an EMBL/GenBank/DDBJ whole genome shotgun (WGS) entry which is preliminary data.</text>
</comment>
<feature type="transmembrane region" description="Helical" evidence="1">
    <location>
        <begin position="150"/>
        <end position="176"/>
    </location>
</feature>
<evidence type="ECO:0000313" key="3">
    <source>
        <dbReference type="Proteomes" id="UP001162640"/>
    </source>
</evidence>
<dbReference type="Proteomes" id="UP001162640">
    <property type="component" value="Unassembled WGS sequence"/>
</dbReference>
<gene>
    <name evidence="2" type="ORF">TL16_g07364</name>
</gene>
<protein>
    <submittedName>
        <fullName evidence="2">Uncharacterized protein</fullName>
    </submittedName>
</protein>
<keyword evidence="1" id="KW-0812">Transmembrane</keyword>
<organism evidence="2 3">
    <name type="scientific">Triparma laevis f. inornata</name>
    <dbReference type="NCBI Taxonomy" id="1714386"/>
    <lineage>
        <taxon>Eukaryota</taxon>
        <taxon>Sar</taxon>
        <taxon>Stramenopiles</taxon>
        <taxon>Ochrophyta</taxon>
        <taxon>Bolidophyceae</taxon>
        <taxon>Parmales</taxon>
        <taxon>Triparmaceae</taxon>
        <taxon>Triparma</taxon>
    </lineage>
</organism>
<keyword evidence="1" id="KW-0472">Membrane</keyword>
<dbReference type="EMBL" id="BLQM01000232">
    <property type="protein sequence ID" value="GMH77309.1"/>
    <property type="molecule type" value="Genomic_DNA"/>
</dbReference>
<name>A0A9W7AT47_9STRA</name>
<keyword evidence="1" id="KW-1133">Transmembrane helix</keyword>
<proteinExistence type="predicted"/>
<dbReference type="PANTHER" id="PTHR36513:SF1">
    <property type="entry name" value="TRANSMEMBRANE PROTEIN"/>
    <property type="match status" value="1"/>
</dbReference>
<reference evidence="3" key="1">
    <citation type="journal article" date="2023" name="Commun. Biol.">
        <title>Genome analysis of Parmales, the sister group of diatoms, reveals the evolutionary specialization of diatoms from phago-mixotrophs to photoautotrophs.</title>
        <authorList>
            <person name="Ban H."/>
            <person name="Sato S."/>
            <person name="Yoshikawa S."/>
            <person name="Yamada K."/>
            <person name="Nakamura Y."/>
            <person name="Ichinomiya M."/>
            <person name="Sato N."/>
            <person name="Blanc-Mathieu R."/>
            <person name="Endo H."/>
            <person name="Kuwata A."/>
            <person name="Ogata H."/>
        </authorList>
    </citation>
    <scope>NUCLEOTIDE SEQUENCE [LARGE SCALE GENOMIC DNA]</scope>
</reference>